<dbReference type="RefSeq" id="WP_160921477.1">
    <property type="nucleotide sequence ID" value="NZ_WMEY01000010.1"/>
</dbReference>
<reference evidence="2 3" key="1">
    <citation type="submission" date="2019-11" db="EMBL/GenBank/DDBJ databases">
        <title>Genome sequences of 17 halophilic strains isolated from different environments.</title>
        <authorList>
            <person name="Furrow R.E."/>
        </authorList>
    </citation>
    <scope>NUCLEOTIDE SEQUENCE [LARGE SCALE GENOMIC DNA]</scope>
    <source>
        <strain evidence="2 3">22506_14_FS</strain>
    </source>
</reference>
<evidence type="ECO:0000313" key="2">
    <source>
        <dbReference type="EMBL" id="MYL65809.1"/>
    </source>
</evidence>
<dbReference type="PANTHER" id="PTHR33744:SF15">
    <property type="entry name" value="CARBOHYDRATE DIACID REGULATOR"/>
    <property type="match status" value="1"/>
</dbReference>
<gene>
    <name evidence="2" type="ORF">GLW07_20815</name>
</gene>
<accession>A0A845F4U0</accession>
<organism evidence="2 3">
    <name type="scientific">Guptibacillus hwajinpoensis</name>
    <dbReference type="NCBI Taxonomy" id="208199"/>
    <lineage>
        <taxon>Bacteria</taxon>
        <taxon>Bacillati</taxon>
        <taxon>Bacillota</taxon>
        <taxon>Bacilli</taxon>
        <taxon>Bacillales</taxon>
        <taxon>Guptibacillaceae</taxon>
        <taxon>Guptibacillus</taxon>
    </lineage>
</organism>
<name>A0A845F4U0_9BACL</name>
<dbReference type="AlphaFoldDB" id="A0A845F4U0"/>
<dbReference type="Gene3D" id="1.10.10.2840">
    <property type="entry name" value="PucR C-terminal helix-turn-helix domain"/>
    <property type="match status" value="1"/>
</dbReference>
<dbReference type="EMBL" id="WMEY01000010">
    <property type="protein sequence ID" value="MYL65809.1"/>
    <property type="molecule type" value="Genomic_DNA"/>
</dbReference>
<feature type="domain" description="PucR C-terminal helix-turn-helix" evidence="1">
    <location>
        <begin position="234"/>
        <end position="292"/>
    </location>
</feature>
<sequence>MNAKLADLYGNDYVLTSEQPDLFHWYRTTDGEEFGIRKTRLTGREKDLLNALFPSIRILDDRMNEVQAKWASLLFEDASSVELNLNSPVRYIHFYLKEAPTDLSDFIEAMTGLFSEETVLLFENERKGVLVQANEIDEQIVHELEQTAAALTADFFTGMSLFVGQTIRHSDSSHLKRVYKAEKKWFATGRELMPSQMVFTHVDIVPAVLFNEASEETIDYLIKLMEPIQHDSELLKSIRIYLESNLNITLAAKQLYVHRNSLQYRVDKFIEKTGIDVKSFQGAVMVYLSLLAMELR</sequence>
<dbReference type="InterPro" id="IPR025736">
    <property type="entry name" value="PucR_C-HTH_dom"/>
</dbReference>
<dbReference type="InterPro" id="IPR042070">
    <property type="entry name" value="PucR_C-HTH_sf"/>
</dbReference>
<evidence type="ECO:0000259" key="1">
    <source>
        <dbReference type="Pfam" id="PF13556"/>
    </source>
</evidence>
<dbReference type="PANTHER" id="PTHR33744">
    <property type="entry name" value="CARBOHYDRATE DIACID REGULATOR"/>
    <property type="match status" value="1"/>
</dbReference>
<dbReference type="InterPro" id="IPR051448">
    <property type="entry name" value="CdaR-like_regulators"/>
</dbReference>
<comment type="caution">
    <text evidence="2">The sequence shown here is derived from an EMBL/GenBank/DDBJ whole genome shotgun (WGS) entry which is preliminary data.</text>
</comment>
<protein>
    <recommendedName>
        <fullName evidence="1">PucR C-terminal helix-turn-helix domain-containing protein</fullName>
    </recommendedName>
</protein>
<dbReference type="Proteomes" id="UP000447833">
    <property type="component" value="Unassembled WGS sequence"/>
</dbReference>
<dbReference type="Pfam" id="PF13556">
    <property type="entry name" value="HTH_30"/>
    <property type="match status" value="1"/>
</dbReference>
<evidence type="ECO:0000313" key="3">
    <source>
        <dbReference type="Proteomes" id="UP000447833"/>
    </source>
</evidence>
<proteinExistence type="predicted"/>